<feature type="region of interest" description="Disordered" evidence="6">
    <location>
        <begin position="176"/>
        <end position="217"/>
    </location>
</feature>
<evidence type="ECO:0000256" key="3">
    <source>
        <dbReference type="ARBA" id="ARBA00022692"/>
    </source>
</evidence>
<gene>
    <name evidence="8" type="ORF">ACFQMN_06155</name>
</gene>
<keyword evidence="8" id="KW-0966">Cell projection</keyword>
<accession>A0ABW2K2M2</accession>
<keyword evidence="8" id="KW-0282">Flagellum</keyword>
<reference evidence="9" key="1">
    <citation type="journal article" date="2019" name="Int. J. Syst. Evol. Microbiol.">
        <title>The Global Catalogue of Microorganisms (GCM) 10K type strain sequencing project: providing services to taxonomists for standard genome sequencing and annotation.</title>
        <authorList>
            <consortium name="The Broad Institute Genomics Platform"/>
            <consortium name="The Broad Institute Genome Sequencing Center for Infectious Disease"/>
            <person name="Wu L."/>
            <person name="Ma J."/>
        </authorList>
    </citation>
    <scope>NUCLEOTIDE SEQUENCE [LARGE SCALE GENOMIC DNA]</scope>
    <source>
        <strain evidence="9">CCUG 73951</strain>
    </source>
</reference>
<comment type="caution">
    <text evidence="8">The sequence shown here is derived from an EMBL/GenBank/DDBJ whole genome shotgun (WGS) entry which is preliminary data.</text>
</comment>
<organism evidence="8 9">
    <name type="scientific">Halobacillus campisalis</name>
    <dbReference type="NCBI Taxonomy" id="435909"/>
    <lineage>
        <taxon>Bacteria</taxon>
        <taxon>Bacillati</taxon>
        <taxon>Bacillota</taxon>
        <taxon>Bacilli</taxon>
        <taxon>Bacillales</taxon>
        <taxon>Bacillaceae</taxon>
        <taxon>Halobacillus</taxon>
    </lineage>
</organism>
<keyword evidence="3 7" id="KW-0812">Transmembrane</keyword>
<evidence type="ECO:0000256" key="5">
    <source>
        <dbReference type="ARBA" id="ARBA00023136"/>
    </source>
</evidence>
<keyword evidence="9" id="KW-1185">Reference proteome</keyword>
<evidence type="ECO:0000256" key="4">
    <source>
        <dbReference type="ARBA" id="ARBA00022989"/>
    </source>
</evidence>
<dbReference type="Pfam" id="PF04347">
    <property type="entry name" value="FliO"/>
    <property type="match status" value="1"/>
</dbReference>
<keyword evidence="4 7" id="KW-1133">Transmembrane helix</keyword>
<comment type="subcellular location">
    <subcellularLocation>
        <location evidence="1">Cell membrane</location>
    </subcellularLocation>
</comment>
<evidence type="ECO:0000313" key="8">
    <source>
        <dbReference type="EMBL" id="MFC7320457.1"/>
    </source>
</evidence>
<dbReference type="EMBL" id="JBHTBY010000006">
    <property type="protein sequence ID" value="MFC7320457.1"/>
    <property type="molecule type" value="Genomic_DNA"/>
</dbReference>
<dbReference type="RefSeq" id="WP_289214120.1">
    <property type="nucleotide sequence ID" value="NZ_JAPVRC010000001.1"/>
</dbReference>
<evidence type="ECO:0000313" key="9">
    <source>
        <dbReference type="Proteomes" id="UP001596494"/>
    </source>
</evidence>
<evidence type="ECO:0000256" key="6">
    <source>
        <dbReference type="SAM" id="MobiDB-lite"/>
    </source>
</evidence>
<feature type="transmembrane region" description="Helical" evidence="7">
    <location>
        <begin position="69"/>
        <end position="91"/>
    </location>
</feature>
<dbReference type="Proteomes" id="UP001596494">
    <property type="component" value="Unassembled WGS sequence"/>
</dbReference>
<keyword evidence="5 7" id="KW-0472">Membrane</keyword>
<feature type="region of interest" description="Disordered" evidence="6">
    <location>
        <begin position="37"/>
        <end position="63"/>
    </location>
</feature>
<evidence type="ECO:0000256" key="2">
    <source>
        <dbReference type="ARBA" id="ARBA00022475"/>
    </source>
</evidence>
<keyword evidence="2" id="KW-1003">Cell membrane</keyword>
<proteinExistence type="predicted"/>
<name>A0ABW2K2M2_9BACI</name>
<sequence length="217" mass="24288">MIRRMIQSTALLFMAGAIILSFGSIVSASPSVTDCAENPEMQGCGSDESGVNSPEQEIPSADSEENPSMIWNIIKLIFALLLVLALIYGLLKFFNKRSKMFQKNRTMETLGGVTLAPNRSLQAVRIGNEVYVVGVGDSINLITEITDQATKDNLVKQEEQQDIIQKGFGEFLKNRAKSNQNQSEKSSTVQFQQLFEKQLNEMKENRRKSMNRKDDQS</sequence>
<dbReference type="InterPro" id="IPR022781">
    <property type="entry name" value="Flagellar_biosynth_FliO"/>
</dbReference>
<protein>
    <submittedName>
        <fullName evidence="8">Flagellar biosynthetic protein FliO</fullName>
    </submittedName>
</protein>
<evidence type="ECO:0000256" key="1">
    <source>
        <dbReference type="ARBA" id="ARBA00004236"/>
    </source>
</evidence>
<keyword evidence="8" id="KW-0969">Cilium</keyword>
<evidence type="ECO:0000256" key="7">
    <source>
        <dbReference type="SAM" id="Phobius"/>
    </source>
</evidence>
<feature type="compositionally biased region" description="Polar residues" evidence="6">
    <location>
        <begin position="177"/>
        <end position="195"/>
    </location>
</feature>